<evidence type="ECO:0000256" key="7">
    <source>
        <dbReference type="ARBA" id="ARBA00022840"/>
    </source>
</evidence>
<evidence type="ECO:0000256" key="3">
    <source>
        <dbReference type="ARBA" id="ARBA00022553"/>
    </source>
</evidence>
<dbReference type="SMART" id="SM00387">
    <property type="entry name" value="HATPase_c"/>
    <property type="match status" value="1"/>
</dbReference>
<dbReference type="Pfam" id="PF00512">
    <property type="entry name" value="HisKA"/>
    <property type="match status" value="1"/>
</dbReference>
<evidence type="ECO:0000256" key="6">
    <source>
        <dbReference type="ARBA" id="ARBA00022777"/>
    </source>
</evidence>
<keyword evidence="8" id="KW-0902">Two-component regulatory system</keyword>
<dbReference type="InterPro" id="IPR012437">
    <property type="entry name" value="DUF1638"/>
</dbReference>
<dbReference type="SMART" id="SM00091">
    <property type="entry name" value="PAS"/>
    <property type="match status" value="1"/>
</dbReference>
<dbReference type="GO" id="GO:0005524">
    <property type="term" value="F:ATP binding"/>
    <property type="evidence" value="ECO:0007669"/>
    <property type="project" value="UniProtKB-KW"/>
</dbReference>
<dbReference type="Proteomes" id="UP001164733">
    <property type="component" value="Chromosome"/>
</dbReference>
<evidence type="ECO:0000256" key="1">
    <source>
        <dbReference type="ARBA" id="ARBA00000085"/>
    </source>
</evidence>
<keyword evidence="7" id="KW-0067">ATP-binding</keyword>
<comment type="catalytic activity">
    <reaction evidence="1">
        <text>ATP + protein L-histidine = ADP + protein N-phospho-L-histidine.</text>
        <dbReference type="EC" id="2.7.13.3"/>
    </reaction>
</comment>
<dbReference type="CDD" id="cd00082">
    <property type="entry name" value="HisKA"/>
    <property type="match status" value="1"/>
</dbReference>
<dbReference type="GO" id="GO:0006355">
    <property type="term" value="P:regulation of DNA-templated transcription"/>
    <property type="evidence" value="ECO:0007669"/>
    <property type="project" value="InterPro"/>
</dbReference>
<dbReference type="AlphaFoldDB" id="A0AA47EG74"/>
<evidence type="ECO:0000259" key="9">
    <source>
        <dbReference type="PROSITE" id="PS50109"/>
    </source>
</evidence>
<dbReference type="PROSITE" id="PS50109">
    <property type="entry name" value="HIS_KIN"/>
    <property type="match status" value="1"/>
</dbReference>
<keyword evidence="4" id="KW-0808">Transferase</keyword>
<evidence type="ECO:0000313" key="11">
    <source>
        <dbReference type="EMBL" id="WAG59622.1"/>
    </source>
</evidence>
<dbReference type="GO" id="GO:0000155">
    <property type="term" value="F:phosphorelay sensor kinase activity"/>
    <property type="evidence" value="ECO:0007669"/>
    <property type="project" value="InterPro"/>
</dbReference>
<accession>A0AA47EG74</accession>
<dbReference type="SMART" id="SM00388">
    <property type="entry name" value="HisKA"/>
    <property type="match status" value="1"/>
</dbReference>
<dbReference type="InterPro" id="IPR000014">
    <property type="entry name" value="PAS"/>
</dbReference>
<dbReference type="Pfam" id="PF07796">
    <property type="entry name" value="DUF1638"/>
    <property type="match status" value="1"/>
</dbReference>
<dbReference type="PANTHER" id="PTHR43547:SF2">
    <property type="entry name" value="HYBRID SIGNAL TRANSDUCTION HISTIDINE KINASE C"/>
    <property type="match status" value="1"/>
</dbReference>
<evidence type="ECO:0000256" key="2">
    <source>
        <dbReference type="ARBA" id="ARBA00012438"/>
    </source>
</evidence>
<dbReference type="PANTHER" id="PTHR43547">
    <property type="entry name" value="TWO-COMPONENT HISTIDINE KINASE"/>
    <property type="match status" value="1"/>
</dbReference>
<reference evidence="11" key="1">
    <citation type="submission" date="2021-11" db="EMBL/GenBank/DDBJ databases">
        <title>Clostridia strains as spoilage organisms.</title>
        <authorList>
            <person name="Wambui J."/>
            <person name="Stevens M.J.A."/>
            <person name="Stephan R."/>
        </authorList>
    </citation>
    <scope>NUCLEOTIDE SEQUENCE</scope>
    <source>
        <strain evidence="11">CF009</strain>
    </source>
</reference>
<keyword evidence="3" id="KW-0597">Phosphoprotein</keyword>
<dbReference type="InterPro" id="IPR003594">
    <property type="entry name" value="HATPase_dom"/>
</dbReference>
<organism evidence="11 12">
    <name type="scientific">Clostridium estertheticum</name>
    <dbReference type="NCBI Taxonomy" id="238834"/>
    <lineage>
        <taxon>Bacteria</taxon>
        <taxon>Bacillati</taxon>
        <taxon>Bacillota</taxon>
        <taxon>Clostridia</taxon>
        <taxon>Eubacteriales</taxon>
        <taxon>Clostridiaceae</taxon>
        <taxon>Clostridium</taxon>
    </lineage>
</organism>
<evidence type="ECO:0000256" key="5">
    <source>
        <dbReference type="ARBA" id="ARBA00022741"/>
    </source>
</evidence>
<feature type="domain" description="Histidine kinase" evidence="9">
    <location>
        <begin position="358"/>
        <end position="581"/>
    </location>
</feature>
<evidence type="ECO:0000259" key="10">
    <source>
        <dbReference type="PROSITE" id="PS50112"/>
    </source>
</evidence>
<dbReference type="PROSITE" id="PS50112">
    <property type="entry name" value="PAS"/>
    <property type="match status" value="1"/>
</dbReference>
<dbReference type="InterPro" id="IPR003661">
    <property type="entry name" value="HisK_dim/P_dom"/>
</dbReference>
<evidence type="ECO:0000256" key="4">
    <source>
        <dbReference type="ARBA" id="ARBA00022679"/>
    </source>
</evidence>
<dbReference type="InterPro" id="IPR005467">
    <property type="entry name" value="His_kinase_dom"/>
</dbReference>
<dbReference type="RefSeq" id="WP_216124575.1">
    <property type="nucleotide sequence ID" value="NZ_CP086239.1"/>
</dbReference>
<keyword evidence="6" id="KW-0418">Kinase</keyword>
<evidence type="ECO:0000313" key="12">
    <source>
        <dbReference type="Proteomes" id="UP001164733"/>
    </source>
</evidence>
<sequence length="612" mass="70361">MNEKLGIIICKFFSEELKFIIKNNNIKNVEILEFTPACIYCNVGENEQLEAIKSFQVTCNKIIIIGAKCCTKLNKMVIDSEKCKIHRLEYCFELFTNKDIIAHFASEKTYLVTPGWLRDWEKNIEILGFDKNQVKIRLLDTGVCDDSLENLHKFSEYVNVPYDYIFVGLDFFSMFIEKSILEWRFECEKRNSTLLLANKNMQFVDHTSAKQQLSYILNSIHEGVYIINSNYKAIFVNKAVETLVSLNDFRDILGKSVFDVVPNEYREIVLKRFKNILDNKVSAPLIEEKFIKYNGCIIDVEIYSGAIKYEGNWCILSVVRNISERKNSENLKLKIADQNKLINDAMEYDKLRNDFFCNISHELRTPINVLLSALQLLNLDEINHPNVENEMKVKKYYKIMKQNSYRLLRLVNNLIDITKIDAGYFNLRLKNENIVAIIEDITLSVTAYAEHKGLELVFDTDIEDKTMVCDADKIERIILNVLSNAIKFTPIGGNIFVSIVEKDWGISVSVKDTGVGIPTDMKSSIFERFVQVDKSLSRDREGSGIGLSLVKSLVEMHGGTIRVESQYCSGSEFIIDLPETGLPENKTIISDSNIARVSDLERLQIEFSDIYD</sequence>
<dbReference type="CDD" id="cd16922">
    <property type="entry name" value="HATPase_EvgS-ArcB-TorS-like"/>
    <property type="match status" value="1"/>
</dbReference>
<dbReference type="EC" id="2.7.13.3" evidence="2"/>
<dbReference type="NCBIfam" id="TIGR00229">
    <property type="entry name" value="sensory_box"/>
    <property type="match status" value="1"/>
</dbReference>
<evidence type="ECO:0000256" key="8">
    <source>
        <dbReference type="ARBA" id="ARBA00023012"/>
    </source>
</evidence>
<gene>
    <name evidence="11" type="ORF">LL038_18610</name>
</gene>
<proteinExistence type="predicted"/>
<feature type="domain" description="PAS" evidence="10">
    <location>
        <begin position="209"/>
        <end position="280"/>
    </location>
</feature>
<dbReference type="Pfam" id="PF02518">
    <property type="entry name" value="HATPase_c"/>
    <property type="match status" value="1"/>
</dbReference>
<name>A0AA47EG74_9CLOT</name>
<dbReference type="InterPro" id="IPR013767">
    <property type="entry name" value="PAS_fold"/>
</dbReference>
<dbReference type="Pfam" id="PF00989">
    <property type="entry name" value="PAS"/>
    <property type="match status" value="1"/>
</dbReference>
<protein>
    <recommendedName>
        <fullName evidence="2">histidine kinase</fullName>
        <ecNumber evidence="2">2.7.13.3</ecNumber>
    </recommendedName>
</protein>
<dbReference type="FunFam" id="3.30.565.10:FF:000037">
    <property type="entry name" value="Hybrid sensor histidine kinase/response regulator"/>
    <property type="match status" value="1"/>
</dbReference>
<keyword evidence="5" id="KW-0547">Nucleotide-binding</keyword>
<dbReference type="EMBL" id="CP086239">
    <property type="protein sequence ID" value="WAG59622.1"/>
    <property type="molecule type" value="Genomic_DNA"/>
</dbReference>